<dbReference type="InterPro" id="IPR051870">
    <property type="entry name" value="Elongin-A_domain"/>
</dbReference>
<dbReference type="OrthoDB" id="21513at2759"/>
<feature type="region of interest" description="Disordered" evidence="1">
    <location>
        <begin position="193"/>
        <end position="301"/>
    </location>
</feature>
<dbReference type="GO" id="GO:0006368">
    <property type="term" value="P:transcription elongation by RNA polymerase II"/>
    <property type="evidence" value="ECO:0007669"/>
    <property type="project" value="InterPro"/>
</dbReference>
<evidence type="ECO:0000313" key="3">
    <source>
        <dbReference type="Proteomes" id="UP000030669"/>
    </source>
</evidence>
<dbReference type="Pfam" id="PF06881">
    <property type="entry name" value="Elongin_A"/>
    <property type="match status" value="1"/>
</dbReference>
<dbReference type="OMA" id="ELWLKHC"/>
<evidence type="ECO:0000313" key="2">
    <source>
        <dbReference type="EMBL" id="EPQ57966.1"/>
    </source>
</evidence>
<accession>S7QDQ0</accession>
<dbReference type="InterPro" id="IPR010684">
    <property type="entry name" value="RNA_pol_II_trans_fac_SIII_A"/>
</dbReference>
<feature type="compositionally biased region" description="Pro residues" evidence="1">
    <location>
        <begin position="234"/>
        <end position="257"/>
    </location>
</feature>
<dbReference type="GO" id="GO:0070449">
    <property type="term" value="C:elongin complex"/>
    <property type="evidence" value="ECO:0007669"/>
    <property type="project" value="InterPro"/>
</dbReference>
<dbReference type="KEGG" id="gtr:GLOTRDRAFT_136780"/>
<dbReference type="GeneID" id="19303625"/>
<keyword evidence="3" id="KW-1185">Reference proteome</keyword>
<dbReference type="HOGENOM" id="CLU_074637_0_0_1"/>
<gene>
    <name evidence="2" type="ORF">GLOTRDRAFT_136780</name>
</gene>
<feature type="compositionally biased region" description="Low complexity" evidence="1">
    <location>
        <begin position="218"/>
        <end position="233"/>
    </location>
</feature>
<dbReference type="PANTHER" id="PTHR15141">
    <property type="entry name" value="TRANSCRIPTION ELONGATION FACTOR B POLYPEPTIDE 3"/>
    <property type="match status" value="1"/>
</dbReference>
<dbReference type="PANTHER" id="PTHR15141:SF76">
    <property type="entry name" value="TRANSCRIPTION ELONGATION FACTOR B POLYPEPTIDE 3"/>
    <property type="match status" value="1"/>
</dbReference>
<organism evidence="2 3">
    <name type="scientific">Gloeophyllum trabeum (strain ATCC 11539 / FP-39264 / Madison 617)</name>
    <name type="common">Brown rot fungus</name>
    <dbReference type="NCBI Taxonomy" id="670483"/>
    <lineage>
        <taxon>Eukaryota</taxon>
        <taxon>Fungi</taxon>
        <taxon>Dikarya</taxon>
        <taxon>Basidiomycota</taxon>
        <taxon>Agaricomycotina</taxon>
        <taxon>Agaricomycetes</taxon>
        <taxon>Gloeophyllales</taxon>
        <taxon>Gloeophyllaceae</taxon>
        <taxon>Gloeophyllum</taxon>
    </lineage>
</organism>
<dbReference type="RefSeq" id="XP_007863275.1">
    <property type="nucleotide sequence ID" value="XM_007865084.1"/>
</dbReference>
<sequence length="301" mass="33884">MLSDNDQQASRRIPSLVQYCQRVASNHVESISSLGDLRYDIVKPVLSGCSPETLVRLEEASPQLEVQTLEIWRQLCFRKYPVQCSDRFAEEEPDSWRDQFFFLEDEQARRLEEVGSRIRSQRQQAEERKKESQIKITDRLPPAKKARWGMASQPRSLFQKTRTEASKLQKTMYGPRLLPPMPAAKSYRVLPSTTTSSLLPAPPSTLSNPRVTVKAVRRPSSSSVPPSSSATPKQPVPPPSTAPPRLLPPSQSPPPPRAETVRPLKSPAHSKKDPMSNLFMPKHRAHSQLPRQSMATPVNGR</sequence>
<feature type="compositionally biased region" description="Low complexity" evidence="1">
    <location>
        <begin position="193"/>
        <end position="207"/>
    </location>
</feature>
<dbReference type="EMBL" id="KB469298">
    <property type="protein sequence ID" value="EPQ57966.1"/>
    <property type="molecule type" value="Genomic_DNA"/>
</dbReference>
<feature type="region of interest" description="Disordered" evidence="1">
    <location>
        <begin position="114"/>
        <end position="135"/>
    </location>
</feature>
<dbReference type="Gene3D" id="6.10.250.3180">
    <property type="match status" value="1"/>
</dbReference>
<name>S7QDQ0_GLOTA</name>
<evidence type="ECO:0008006" key="4">
    <source>
        <dbReference type="Google" id="ProtNLM"/>
    </source>
</evidence>
<evidence type="ECO:0000256" key="1">
    <source>
        <dbReference type="SAM" id="MobiDB-lite"/>
    </source>
</evidence>
<feature type="compositionally biased region" description="Polar residues" evidence="1">
    <location>
        <begin position="289"/>
        <end position="301"/>
    </location>
</feature>
<dbReference type="AlphaFoldDB" id="S7QDQ0"/>
<dbReference type="eggNOG" id="KOG2821">
    <property type="taxonomic scope" value="Eukaryota"/>
</dbReference>
<proteinExistence type="predicted"/>
<dbReference type="STRING" id="670483.S7QDQ0"/>
<protein>
    <recommendedName>
        <fullName evidence="4">Elongin-A</fullName>
    </recommendedName>
</protein>
<dbReference type="Proteomes" id="UP000030669">
    <property type="component" value="Unassembled WGS sequence"/>
</dbReference>
<reference evidence="2 3" key="1">
    <citation type="journal article" date="2012" name="Science">
        <title>The Paleozoic origin of enzymatic lignin decomposition reconstructed from 31 fungal genomes.</title>
        <authorList>
            <person name="Floudas D."/>
            <person name="Binder M."/>
            <person name="Riley R."/>
            <person name="Barry K."/>
            <person name="Blanchette R.A."/>
            <person name="Henrissat B."/>
            <person name="Martinez A.T."/>
            <person name="Otillar R."/>
            <person name="Spatafora J.W."/>
            <person name="Yadav J.S."/>
            <person name="Aerts A."/>
            <person name="Benoit I."/>
            <person name="Boyd A."/>
            <person name="Carlson A."/>
            <person name="Copeland A."/>
            <person name="Coutinho P.M."/>
            <person name="de Vries R.P."/>
            <person name="Ferreira P."/>
            <person name="Findley K."/>
            <person name="Foster B."/>
            <person name="Gaskell J."/>
            <person name="Glotzer D."/>
            <person name="Gorecki P."/>
            <person name="Heitman J."/>
            <person name="Hesse C."/>
            <person name="Hori C."/>
            <person name="Igarashi K."/>
            <person name="Jurgens J.A."/>
            <person name="Kallen N."/>
            <person name="Kersten P."/>
            <person name="Kohler A."/>
            <person name="Kuees U."/>
            <person name="Kumar T.K.A."/>
            <person name="Kuo A."/>
            <person name="LaButti K."/>
            <person name="Larrondo L.F."/>
            <person name="Lindquist E."/>
            <person name="Ling A."/>
            <person name="Lombard V."/>
            <person name="Lucas S."/>
            <person name="Lundell T."/>
            <person name="Martin R."/>
            <person name="McLaughlin D.J."/>
            <person name="Morgenstern I."/>
            <person name="Morin E."/>
            <person name="Murat C."/>
            <person name="Nagy L.G."/>
            <person name="Nolan M."/>
            <person name="Ohm R.A."/>
            <person name="Patyshakuliyeva A."/>
            <person name="Rokas A."/>
            <person name="Ruiz-Duenas F.J."/>
            <person name="Sabat G."/>
            <person name="Salamov A."/>
            <person name="Samejima M."/>
            <person name="Schmutz J."/>
            <person name="Slot J.C."/>
            <person name="St John F."/>
            <person name="Stenlid J."/>
            <person name="Sun H."/>
            <person name="Sun S."/>
            <person name="Syed K."/>
            <person name="Tsang A."/>
            <person name="Wiebenga A."/>
            <person name="Young D."/>
            <person name="Pisabarro A."/>
            <person name="Eastwood D.C."/>
            <person name="Martin F."/>
            <person name="Cullen D."/>
            <person name="Grigoriev I.V."/>
            <person name="Hibbett D.S."/>
        </authorList>
    </citation>
    <scope>NUCLEOTIDE SEQUENCE [LARGE SCALE GENOMIC DNA]</scope>
    <source>
        <strain evidence="2 3">ATCC 11539</strain>
    </source>
</reference>
<feature type="compositionally biased region" description="Basic and acidic residues" evidence="1">
    <location>
        <begin position="124"/>
        <end position="135"/>
    </location>
</feature>